<name>A0ABV4U739_9BACT</name>
<dbReference type="InterPro" id="IPR011050">
    <property type="entry name" value="Pectin_lyase_fold/virulence"/>
</dbReference>
<dbReference type="SUPFAM" id="SSF51126">
    <property type="entry name" value="Pectin lyase-like"/>
    <property type="match status" value="1"/>
</dbReference>
<dbReference type="InterPro" id="IPR006626">
    <property type="entry name" value="PbH1"/>
</dbReference>
<dbReference type="Proteomes" id="UP001575105">
    <property type="component" value="Unassembled WGS sequence"/>
</dbReference>
<evidence type="ECO:0000313" key="3">
    <source>
        <dbReference type="Proteomes" id="UP001575105"/>
    </source>
</evidence>
<dbReference type="EMBL" id="JBGUBD010000008">
    <property type="protein sequence ID" value="MFA9479405.1"/>
    <property type="molecule type" value="Genomic_DNA"/>
</dbReference>
<evidence type="ECO:0000313" key="2">
    <source>
        <dbReference type="EMBL" id="MFA9479405.1"/>
    </source>
</evidence>
<organism evidence="2 3">
    <name type="scientific">Natronomicrosphaera hydrolytica</name>
    <dbReference type="NCBI Taxonomy" id="3242702"/>
    <lineage>
        <taxon>Bacteria</taxon>
        <taxon>Pseudomonadati</taxon>
        <taxon>Planctomycetota</taxon>
        <taxon>Phycisphaerae</taxon>
        <taxon>Phycisphaerales</taxon>
        <taxon>Phycisphaeraceae</taxon>
        <taxon>Natronomicrosphaera</taxon>
    </lineage>
</organism>
<keyword evidence="1" id="KW-0732">Signal</keyword>
<keyword evidence="3" id="KW-1185">Reference proteome</keyword>
<feature type="signal peptide" evidence="1">
    <location>
        <begin position="1"/>
        <end position="21"/>
    </location>
</feature>
<gene>
    <name evidence="2" type="ORF">ACERK3_14035</name>
</gene>
<dbReference type="SMART" id="SM00710">
    <property type="entry name" value="PbH1"/>
    <property type="match status" value="7"/>
</dbReference>
<dbReference type="InterPro" id="IPR012334">
    <property type="entry name" value="Pectin_lyas_fold"/>
</dbReference>
<proteinExistence type="predicted"/>
<evidence type="ECO:0008006" key="4">
    <source>
        <dbReference type="Google" id="ProtNLM"/>
    </source>
</evidence>
<accession>A0ABV4U739</accession>
<dbReference type="RefSeq" id="WP_425346324.1">
    <property type="nucleotide sequence ID" value="NZ_JBGUBD010000008.1"/>
</dbReference>
<dbReference type="Gene3D" id="2.160.20.10">
    <property type="entry name" value="Single-stranded right-handed beta-helix, Pectin lyase-like"/>
    <property type="match status" value="1"/>
</dbReference>
<protein>
    <recommendedName>
        <fullName evidence="4">Right handed beta helix domain-containing protein</fullName>
    </recommendedName>
</protein>
<sequence>MRFTACASVVVAISASAPAWALAEEDAQMIQKVEAGQVDTADASWWGFNEDDATDALQSAINSGAARVIVPDMGTPWMVRETIELASNQTVVFEEGVVVEAKEGRFHDRYDFLFVAVETENLKLEGYGATLRMRKSDYQSDAYTHSEWRHLLALYSVKDVEIVGLTFEASGGDGIYIGISGTQGTTRTNRPNYCENVVIRDVVCRDNHRQGISVISVRGLLIEDTVLETTSGTPPQAGIDFEPFRDDQVIQDVVMRNCLTRNNAGGGYMIWLPSLKEPVSIRLENCRSVGDRDGLRVRTNSASQRHLEGVIEVVDCRFEDSRGRGIAIEKSHSQPMLRIVDSALINPVVDDENRRPIMFHSSAGAVDPVGGVVFENLEIHDPLDRTPIGYTDFAGGLPLEAVTGTLRLVANGSEREVELTPERLSEWTEVDEWVDLPRFTLDGLELEPESESELADYGFEGARVRGRSTDTRFVLYAEQGDTVTLRLDHAQLGRLESQALRVQVLDPAGDVVHEVEAPFQDETDVQFSAETTGIYRIQTDRIRNTLAVTESSHRVNLAVGDDRLNLKQARGEFYFWVPRGTEEFTLDVSGEGSSEAIQARLINPDGDVVYHVDDTVAVRQFAVEYPGPAPSRGEVWTLQLDRPSSSSMHFGDVHIDIRGIPPLLAPSREALLRPRD</sequence>
<comment type="caution">
    <text evidence="2">The sequence shown here is derived from an EMBL/GenBank/DDBJ whole genome shotgun (WGS) entry which is preliminary data.</text>
</comment>
<feature type="chain" id="PRO_5046122555" description="Right handed beta helix domain-containing protein" evidence="1">
    <location>
        <begin position="22"/>
        <end position="676"/>
    </location>
</feature>
<evidence type="ECO:0000256" key="1">
    <source>
        <dbReference type="SAM" id="SignalP"/>
    </source>
</evidence>
<reference evidence="2 3" key="1">
    <citation type="submission" date="2024-08" db="EMBL/GenBank/DDBJ databases">
        <title>Whole-genome sequencing of halo(alkali)philic microorganisms from hypersaline lakes.</title>
        <authorList>
            <person name="Sorokin D.Y."/>
            <person name="Merkel A.Y."/>
            <person name="Messina E."/>
            <person name="Yakimov M."/>
        </authorList>
    </citation>
    <scope>NUCLEOTIDE SEQUENCE [LARGE SCALE GENOMIC DNA]</scope>
    <source>
        <strain evidence="2 3">AB-hyl4</strain>
    </source>
</reference>